<dbReference type="Gene3D" id="3.90.1150.30">
    <property type="match status" value="1"/>
</dbReference>
<dbReference type="RefSeq" id="WP_132244797.1">
    <property type="nucleotide sequence ID" value="NZ_SLZU01000006.1"/>
</dbReference>
<dbReference type="OrthoDB" id="9804614at2"/>
<dbReference type="InterPro" id="IPR058532">
    <property type="entry name" value="YjbR/MT2646/Rv2570-like"/>
</dbReference>
<dbReference type="Proteomes" id="UP000295696">
    <property type="component" value="Unassembled WGS sequence"/>
</dbReference>
<gene>
    <name evidence="1" type="ORF">EDD52_106148</name>
</gene>
<proteinExistence type="predicted"/>
<protein>
    <submittedName>
        <fullName evidence="1">Putative DNA-binding protein (MmcQ/YjbR family)</fullName>
    </submittedName>
</protein>
<organism evidence="1 2">
    <name type="scientific">Primorskyibacter sedentarius</name>
    <dbReference type="NCBI Taxonomy" id="745311"/>
    <lineage>
        <taxon>Bacteria</taxon>
        <taxon>Pseudomonadati</taxon>
        <taxon>Pseudomonadota</taxon>
        <taxon>Alphaproteobacteria</taxon>
        <taxon>Rhodobacterales</taxon>
        <taxon>Roseobacteraceae</taxon>
        <taxon>Primorskyibacter</taxon>
    </lineage>
</organism>
<dbReference type="Pfam" id="PF04237">
    <property type="entry name" value="YjbR"/>
    <property type="match status" value="1"/>
</dbReference>
<sequence>MSREIVNRICAALPGAEVSDPWGGGHDAWKLGGKMFACIGAMDLGVSVKTADIETAQFLIEMGRAERAPYFHRSWILVPWWLAEEDELRDRLLASYDLIRSKLPKKVQATIADRD</sequence>
<evidence type="ECO:0000313" key="2">
    <source>
        <dbReference type="Proteomes" id="UP000295696"/>
    </source>
</evidence>
<dbReference type="AlphaFoldDB" id="A0A4R3JGL3"/>
<accession>A0A4R3JGL3</accession>
<evidence type="ECO:0000313" key="1">
    <source>
        <dbReference type="EMBL" id="TCS63880.1"/>
    </source>
</evidence>
<dbReference type="SUPFAM" id="SSF142906">
    <property type="entry name" value="YjbR-like"/>
    <property type="match status" value="1"/>
</dbReference>
<keyword evidence="2" id="KW-1185">Reference proteome</keyword>
<reference evidence="1 2" key="1">
    <citation type="submission" date="2019-03" db="EMBL/GenBank/DDBJ databases">
        <title>Genomic Encyclopedia of Type Strains, Phase IV (KMG-IV): sequencing the most valuable type-strain genomes for metagenomic binning, comparative biology and taxonomic classification.</title>
        <authorList>
            <person name="Goeker M."/>
        </authorList>
    </citation>
    <scope>NUCLEOTIDE SEQUENCE [LARGE SCALE GENOMIC DNA]</scope>
    <source>
        <strain evidence="1 2">DSM 104836</strain>
    </source>
</reference>
<dbReference type="GO" id="GO:0003677">
    <property type="term" value="F:DNA binding"/>
    <property type="evidence" value="ECO:0007669"/>
    <property type="project" value="UniProtKB-KW"/>
</dbReference>
<dbReference type="InterPro" id="IPR038056">
    <property type="entry name" value="YjbR-like_sf"/>
</dbReference>
<comment type="caution">
    <text evidence="1">The sequence shown here is derived from an EMBL/GenBank/DDBJ whole genome shotgun (WGS) entry which is preliminary data.</text>
</comment>
<keyword evidence="1" id="KW-0238">DNA-binding</keyword>
<dbReference type="EMBL" id="SLZU01000006">
    <property type="protein sequence ID" value="TCS63880.1"/>
    <property type="molecule type" value="Genomic_DNA"/>
</dbReference>
<name>A0A4R3JGL3_9RHOB</name>